<feature type="transmembrane region" description="Helical" evidence="2">
    <location>
        <begin position="585"/>
        <end position="605"/>
    </location>
</feature>
<feature type="compositionally biased region" description="Polar residues" evidence="1">
    <location>
        <begin position="868"/>
        <end position="879"/>
    </location>
</feature>
<name>A0A419A7F6_9RHOB</name>
<evidence type="ECO:0008006" key="5">
    <source>
        <dbReference type="Google" id="ProtNLM"/>
    </source>
</evidence>
<dbReference type="AlphaFoldDB" id="A0A419A7F6"/>
<feature type="transmembrane region" description="Helical" evidence="2">
    <location>
        <begin position="135"/>
        <end position="156"/>
    </location>
</feature>
<feature type="transmembrane region" description="Helical" evidence="2">
    <location>
        <begin position="457"/>
        <end position="486"/>
    </location>
</feature>
<evidence type="ECO:0000256" key="2">
    <source>
        <dbReference type="SAM" id="Phobius"/>
    </source>
</evidence>
<dbReference type="Proteomes" id="UP000283587">
    <property type="component" value="Unassembled WGS sequence"/>
</dbReference>
<feature type="transmembrane region" description="Helical" evidence="2">
    <location>
        <begin position="537"/>
        <end position="556"/>
    </location>
</feature>
<feature type="region of interest" description="Disordered" evidence="1">
    <location>
        <begin position="855"/>
        <end position="882"/>
    </location>
</feature>
<feature type="transmembrane region" description="Helical" evidence="2">
    <location>
        <begin position="88"/>
        <end position="110"/>
    </location>
</feature>
<feature type="transmembrane region" description="Helical" evidence="2">
    <location>
        <begin position="506"/>
        <end position="525"/>
    </location>
</feature>
<keyword evidence="2" id="KW-0472">Membrane</keyword>
<feature type="region of interest" description="Disordered" evidence="1">
    <location>
        <begin position="709"/>
        <end position="750"/>
    </location>
</feature>
<evidence type="ECO:0000313" key="4">
    <source>
        <dbReference type="Proteomes" id="UP000283587"/>
    </source>
</evidence>
<comment type="caution">
    <text evidence="3">The sequence shown here is derived from an EMBL/GenBank/DDBJ whole genome shotgun (WGS) entry which is preliminary data.</text>
</comment>
<keyword evidence="2" id="KW-1133">Transmembrane helix</keyword>
<dbReference type="Gene3D" id="3.40.190.10">
    <property type="entry name" value="Periplasmic binding protein-like II"/>
    <property type="match status" value="1"/>
</dbReference>
<evidence type="ECO:0000313" key="3">
    <source>
        <dbReference type="EMBL" id="RJL16409.1"/>
    </source>
</evidence>
<sequence length="1130" mass="125424">MENPWPAGVPGSLWTYNQLTAEELAQLPMMGISFASGFLYAFAFGCIFVLVFAWQRFRQKAEVVSASRALTHLSPSDLGGRNALIRAYLIYAGSILLLYVSLTFFGQLMLQSMNMTQVAGIEIDVNQLDFDSPQWPLLLAFAVAGISQMLPPVATIEGWLRDRAYRAAGIPVRLELTMRNLIVTLEQVSSGQTGAGSKLQERLLIYRKQWEEAIAGHDWAREAARQRPPRHAELISLLAQLELLVFWARTARGNWPGHEVSQQVRAEEENFVKEAEALLNDFRHRLSEKPPKEDEPDTPTRKQRFNDHVSEVIETARNLRFDLVGILAIFLERDVNSPDLDDPNERAKNDPSLYQLLERTERPDSAGTGPETGLFFAAIAVFVIYATAIWRDVHDPINLYIERDNLHGVLASALVETLTLAALTWLPLLAAFSLRQYLWDTTGDWAKAHRSQHPNSYVSQILVCMCLGLTASLIGLVGVAMLHAFFVAQNGVHFSSLLVQGNSPFLLYYPTQAIVVFALVPLCILSADLRERAAMRLWYGVFCALAVGFLSMRHTYFFDPTLTTPQHCPGLAVIGNSDCAGRFDLVGHLLLMVLAFLAAGVFGDLPERTRAMLSKLPTHAATTAVLLALMPLSGAWAQEGAQEGDGTPTIVTIGFRDDTPPFSFRDDDPASLRPFSGYLADLCFDIFAGSTQYQVKVVPVTAKDRFERLRLPDQPRAQESAAGNGEPEGTVADTAAGTGQTGETPRRAAQSEPIDILCDAVTMRFSDQERSRNGIYSPIVFASGVSFLETQTRSMGGVTIGFVQNTTAREVARKLCEIDYFKIMLPSQKTALFERCHLRWREAVVRERLLRIGYEPPDPKDGAGSGQGDASNGNATSGTVRGAGENTAGWLIEEEDKISLKDELTLLIAAATRLTEAVSAEQRVKLSQDLQNRMTWLTDKDATQLDCILSTPISKECHAALARFKDPVCELRPAEQRETDPFEQRPWPDYHFCPMPSHDDLVSWFCATPNDRHRVYMGDRELILAKRAAWVKANGPCRVARPDGAEYLSYEPYAFLISMQDPRLVQFVQHRIHQLFSERARMTSRFAASFPGHQMSPALAYLFLLNGVENEQDFTPSLPAADSTSQAGGG</sequence>
<feature type="transmembrane region" description="Helical" evidence="2">
    <location>
        <begin position="617"/>
        <end position="637"/>
    </location>
</feature>
<dbReference type="RefSeq" id="WP_122449283.1">
    <property type="nucleotide sequence ID" value="NZ_QNRC01000011.1"/>
</dbReference>
<gene>
    <name evidence="3" type="ORF">D3P05_10020</name>
</gene>
<accession>A0A419A7F6</accession>
<feature type="transmembrane region" description="Helical" evidence="2">
    <location>
        <begin position="32"/>
        <end position="54"/>
    </location>
</feature>
<evidence type="ECO:0000256" key="1">
    <source>
        <dbReference type="SAM" id="MobiDB-lite"/>
    </source>
</evidence>
<dbReference type="EMBL" id="QZEW01000035">
    <property type="protein sequence ID" value="RJL16409.1"/>
    <property type="molecule type" value="Genomic_DNA"/>
</dbReference>
<proteinExistence type="predicted"/>
<organism evidence="3 4">
    <name type="scientific">Paracoccus siganidrum</name>
    <dbReference type="NCBI Taxonomy" id="1276757"/>
    <lineage>
        <taxon>Bacteria</taxon>
        <taxon>Pseudomonadati</taxon>
        <taxon>Pseudomonadota</taxon>
        <taxon>Alphaproteobacteria</taxon>
        <taxon>Rhodobacterales</taxon>
        <taxon>Paracoccaceae</taxon>
        <taxon>Paracoccus</taxon>
    </lineage>
</organism>
<feature type="region of interest" description="Disordered" evidence="1">
    <location>
        <begin position="283"/>
        <end position="304"/>
    </location>
</feature>
<protein>
    <recommendedName>
        <fullName evidence="5">Solute-binding protein family 3/N-terminal domain-containing protein</fullName>
    </recommendedName>
</protein>
<keyword evidence="2" id="KW-0812">Transmembrane</keyword>
<keyword evidence="4" id="KW-1185">Reference proteome</keyword>
<feature type="transmembrane region" description="Helical" evidence="2">
    <location>
        <begin position="372"/>
        <end position="390"/>
    </location>
</feature>
<feature type="transmembrane region" description="Helical" evidence="2">
    <location>
        <begin position="410"/>
        <end position="432"/>
    </location>
</feature>
<reference evidence="4" key="1">
    <citation type="submission" date="2018-09" db="EMBL/GenBank/DDBJ databases">
        <title>Paracoccus onubensis nov. sp. a moderate halophilic bacterium isolated from Gruta de las Maravillas (Aracena, Spain).</title>
        <authorList>
            <person name="Jurado V."/>
            <person name="Gutierrez-Patricio S."/>
            <person name="Gonzalez-Pimentel J.L."/>
            <person name="Miller A.Z."/>
            <person name="Laiz L."/>
            <person name="Saiz-Jimenez C."/>
        </authorList>
    </citation>
    <scope>NUCLEOTIDE SEQUENCE [LARGE SCALE GENOMIC DNA]</scope>
    <source>
        <strain evidence="4">DSM 26381</strain>
    </source>
</reference>